<evidence type="ECO:0000313" key="6">
    <source>
        <dbReference type="Proteomes" id="UP001527882"/>
    </source>
</evidence>
<dbReference type="InterPro" id="IPR001296">
    <property type="entry name" value="Glyco_trans_1"/>
</dbReference>
<dbReference type="RefSeq" id="WP_269885005.1">
    <property type="nucleotide sequence ID" value="NZ_JAQAGZ010000024.1"/>
</dbReference>
<keyword evidence="6" id="KW-1185">Reference proteome</keyword>
<evidence type="ECO:0000313" key="5">
    <source>
        <dbReference type="EMBL" id="MCZ8516468.1"/>
    </source>
</evidence>
<feature type="domain" description="Glycosyltransferase subfamily 4-like N-terminal" evidence="4">
    <location>
        <begin position="15"/>
        <end position="186"/>
    </location>
</feature>
<dbReference type="InterPro" id="IPR028098">
    <property type="entry name" value="Glyco_trans_4-like_N"/>
</dbReference>
<dbReference type="Gene3D" id="3.40.50.2000">
    <property type="entry name" value="Glycogen Phosphorylase B"/>
    <property type="match status" value="2"/>
</dbReference>
<evidence type="ECO:0000256" key="1">
    <source>
        <dbReference type="ARBA" id="ARBA00022676"/>
    </source>
</evidence>
<organism evidence="5 6">
    <name type="scientific">Paenibacillus gyeongsangnamensis</name>
    <dbReference type="NCBI Taxonomy" id="3388067"/>
    <lineage>
        <taxon>Bacteria</taxon>
        <taxon>Bacillati</taxon>
        <taxon>Bacillota</taxon>
        <taxon>Bacilli</taxon>
        <taxon>Bacillales</taxon>
        <taxon>Paenibacillaceae</taxon>
        <taxon>Paenibacillus</taxon>
    </lineage>
</organism>
<keyword evidence="2" id="KW-0808">Transferase</keyword>
<feature type="domain" description="Glycosyl transferase family 1" evidence="3">
    <location>
        <begin position="193"/>
        <end position="364"/>
    </location>
</feature>
<name>A0ABT4QHX6_9BACL</name>
<gene>
    <name evidence="5" type="ORF">O9H85_29595</name>
</gene>
<dbReference type="EMBL" id="JAQAGZ010000024">
    <property type="protein sequence ID" value="MCZ8516468.1"/>
    <property type="molecule type" value="Genomic_DNA"/>
</dbReference>
<evidence type="ECO:0000259" key="4">
    <source>
        <dbReference type="Pfam" id="PF13439"/>
    </source>
</evidence>
<dbReference type="Pfam" id="PF13439">
    <property type="entry name" value="Glyco_transf_4"/>
    <property type="match status" value="1"/>
</dbReference>
<keyword evidence="1" id="KW-0328">Glycosyltransferase</keyword>
<comment type="caution">
    <text evidence="5">The sequence shown here is derived from an EMBL/GenBank/DDBJ whole genome shotgun (WGS) entry which is preliminary data.</text>
</comment>
<sequence length="394" mass="44766">MKILAAGMGWIEHTPGGLNRYFADYLEAMRRHGHEVRGYMTAFGERTTAPDYIEDVVKQPIKLGTWARMKAFKQAIGCAVQQLRPDIFNPHFALYASLISRNELPSSLPIVTHFQGPWAQESQVEDRGNKWGQALRYEMKKRVELMAYRRSDHFIVLSDYFKNLLANDYGIAAERIHRIPAAPDLHRFVPSPDRKKLRLELGIQEDEKVMFCARRLVHRMGIDHLIQAMQRVSAQVPEAVLYIAGGGTLREALEQLATQLGLGAKVRFLGRVTNEDLVRWYQAADLSIVPTLTLEGFGLVTVEALACGTPVIGTPYGGTREILECLSGNLLFKDHSPEAMAERINSILLGRTEIPSRQACQKYVLKHFTWERAAKEITDVFEQAMEERKELVYR</sequence>
<dbReference type="Proteomes" id="UP001527882">
    <property type="component" value="Unassembled WGS sequence"/>
</dbReference>
<protein>
    <submittedName>
        <fullName evidence="5">Glycosyltransferase family 4 protein</fullName>
    </submittedName>
</protein>
<reference evidence="5 6" key="1">
    <citation type="submission" date="2022-12" db="EMBL/GenBank/DDBJ databases">
        <title>Draft genome sequence of Paenibacillus sp. dW9.</title>
        <authorList>
            <person name="Choi E.-W."/>
            <person name="Kim D.-U."/>
        </authorList>
    </citation>
    <scope>NUCLEOTIDE SEQUENCE [LARGE SCALE GENOMIC DNA]</scope>
    <source>
        <strain evidence="6">dW9</strain>
    </source>
</reference>
<dbReference type="PANTHER" id="PTHR12526">
    <property type="entry name" value="GLYCOSYLTRANSFERASE"/>
    <property type="match status" value="1"/>
</dbReference>
<accession>A0ABT4QHX6</accession>
<proteinExistence type="predicted"/>
<dbReference type="CDD" id="cd03801">
    <property type="entry name" value="GT4_PimA-like"/>
    <property type="match status" value="1"/>
</dbReference>
<dbReference type="SUPFAM" id="SSF53756">
    <property type="entry name" value="UDP-Glycosyltransferase/glycogen phosphorylase"/>
    <property type="match status" value="1"/>
</dbReference>
<dbReference type="PANTHER" id="PTHR12526:SF510">
    <property type="entry name" value="D-INOSITOL 3-PHOSPHATE GLYCOSYLTRANSFERASE"/>
    <property type="match status" value="1"/>
</dbReference>
<evidence type="ECO:0000259" key="3">
    <source>
        <dbReference type="Pfam" id="PF00534"/>
    </source>
</evidence>
<dbReference type="Pfam" id="PF00534">
    <property type="entry name" value="Glycos_transf_1"/>
    <property type="match status" value="1"/>
</dbReference>
<evidence type="ECO:0000256" key="2">
    <source>
        <dbReference type="ARBA" id="ARBA00022679"/>
    </source>
</evidence>